<evidence type="ECO:0000313" key="2">
    <source>
        <dbReference type="Proteomes" id="UP000325577"/>
    </source>
</evidence>
<dbReference type="AlphaFoldDB" id="A0A5J5BCL1"/>
<sequence length="84" mass="9788">MMDRHILLLTFPGQGAIDSALQLAKHLIRMGVKVHNFTTIEGLIENSKVLRGVEKRVAVYFLNRARVYMYRRLWIQVSLSGLFW</sequence>
<dbReference type="Gene3D" id="3.40.50.2000">
    <property type="entry name" value="Glycogen Phosphorylase B"/>
    <property type="match status" value="1"/>
</dbReference>
<accession>A0A5J5BCL1</accession>
<dbReference type="EMBL" id="CM018036">
    <property type="protein sequence ID" value="KAA8540394.1"/>
    <property type="molecule type" value="Genomic_DNA"/>
</dbReference>
<protein>
    <submittedName>
        <fullName evidence="1">Uncharacterized protein</fullName>
    </submittedName>
</protein>
<reference evidence="1 2" key="1">
    <citation type="submission" date="2019-09" db="EMBL/GenBank/DDBJ databases">
        <title>A chromosome-level genome assembly of the Chinese tupelo Nyssa sinensis.</title>
        <authorList>
            <person name="Yang X."/>
            <person name="Kang M."/>
            <person name="Yang Y."/>
            <person name="Xiong H."/>
            <person name="Wang M."/>
            <person name="Zhang Z."/>
            <person name="Wang Z."/>
            <person name="Wu H."/>
            <person name="Ma T."/>
            <person name="Liu J."/>
            <person name="Xi Z."/>
        </authorList>
    </citation>
    <scope>NUCLEOTIDE SEQUENCE [LARGE SCALE GENOMIC DNA]</scope>
    <source>
        <strain evidence="1">J267</strain>
        <tissue evidence="1">Leaf</tissue>
    </source>
</reference>
<proteinExistence type="predicted"/>
<organism evidence="1 2">
    <name type="scientific">Nyssa sinensis</name>
    <dbReference type="NCBI Taxonomy" id="561372"/>
    <lineage>
        <taxon>Eukaryota</taxon>
        <taxon>Viridiplantae</taxon>
        <taxon>Streptophyta</taxon>
        <taxon>Embryophyta</taxon>
        <taxon>Tracheophyta</taxon>
        <taxon>Spermatophyta</taxon>
        <taxon>Magnoliopsida</taxon>
        <taxon>eudicotyledons</taxon>
        <taxon>Gunneridae</taxon>
        <taxon>Pentapetalae</taxon>
        <taxon>asterids</taxon>
        <taxon>Cornales</taxon>
        <taxon>Nyssaceae</taxon>
        <taxon>Nyssa</taxon>
    </lineage>
</organism>
<dbReference type="SUPFAM" id="SSF53756">
    <property type="entry name" value="UDP-Glycosyltransferase/glycogen phosphorylase"/>
    <property type="match status" value="1"/>
</dbReference>
<keyword evidence="2" id="KW-1185">Reference proteome</keyword>
<evidence type="ECO:0000313" key="1">
    <source>
        <dbReference type="EMBL" id="KAA8540394.1"/>
    </source>
</evidence>
<dbReference type="Proteomes" id="UP000325577">
    <property type="component" value="Linkage Group LG13"/>
</dbReference>
<gene>
    <name evidence="1" type="ORF">F0562_024687</name>
</gene>
<name>A0A5J5BCL1_9ASTE</name>